<dbReference type="InterPro" id="IPR027417">
    <property type="entry name" value="P-loop_NTPase"/>
</dbReference>
<comment type="caution">
    <text evidence="1">The sequence shown here is derived from an EMBL/GenBank/DDBJ whole genome shotgun (WGS) entry which is preliminary data.</text>
</comment>
<name>A0ABW3ZA65_9HYPH</name>
<keyword evidence="2" id="KW-1185">Reference proteome</keyword>
<evidence type="ECO:0000313" key="1">
    <source>
        <dbReference type="EMBL" id="MFD1332845.1"/>
    </source>
</evidence>
<dbReference type="Proteomes" id="UP001597171">
    <property type="component" value="Unassembled WGS sequence"/>
</dbReference>
<evidence type="ECO:0000313" key="2">
    <source>
        <dbReference type="Proteomes" id="UP001597171"/>
    </source>
</evidence>
<organism evidence="1 2">
    <name type="scientific">Methylopila musalis</name>
    <dbReference type="NCBI Taxonomy" id="1134781"/>
    <lineage>
        <taxon>Bacteria</taxon>
        <taxon>Pseudomonadati</taxon>
        <taxon>Pseudomonadota</taxon>
        <taxon>Alphaproteobacteria</taxon>
        <taxon>Hyphomicrobiales</taxon>
        <taxon>Methylopilaceae</taxon>
        <taxon>Methylopila</taxon>
    </lineage>
</organism>
<proteinExistence type="predicted"/>
<dbReference type="SUPFAM" id="SSF52540">
    <property type="entry name" value="P-loop containing nucleoside triphosphate hydrolases"/>
    <property type="match status" value="1"/>
</dbReference>
<dbReference type="PIRSF" id="PIRSF034285">
    <property type="entry name" value="UCP034285"/>
    <property type="match status" value="1"/>
</dbReference>
<sequence length="290" mass="30216">MSGRCPVALLDSHPGWSRYRNKIGTFWLVLMHDLSALRRAIAAIEPASSEPRADALFGFGADDLDSALGGGLSRAALHEIYARRQADCAAAAGFGLCLALRAAGGRPLLWARQEFGDVEAGALHGAGLVALGARPEAMLVVRLRDAGGVLRAADEGARCGALGAVVAELWGDPRGLDLKASRRLSLAAASSGAALILVRQAAEPRPSSAQSRWSVASAPSTPLEANAPGRPAFDIALLRHRAGVPPRSWRLEWDHDHLSFALPPLSRGVAAFAADGAAGARASALRRRAG</sequence>
<accession>A0ABW3ZA65</accession>
<dbReference type="EMBL" id="JBHTMX010000130">
    <property type="protein sequence ID" value="MFD1332845.1"/>
    <property type="molecule type" value="Genomic_DNA"/>
</dbReference>
<protein>
    <submittedName>
        <fullName evidence="1">ImuA family protein</fullName>
    </submittedName>
</protein>
<dbReference type="InterPro" id="IPR017026">
    <property type="entry name" value="ImuA"/>
</dbReference>
<dbReference type="RefSeq" id="WP_378776053.1">
    <property type="nucleotide sequence ID" value="NZ_JBHTMX010000130.1"/>
</dbReference>
<gene>
    <name evidence="1" type="ORF">ACFQ4O_12645</name>
</gene>
<dbReference type="Gene3D" id="3.40.50.300">
    <property type="entry name" value="P-loop containing nucleotide triphosphate hydrolases"/>
    <property type="match status" value="1"/>
</dbReference>
<reference evidence="2" key="1">
    <citation type="journal article" date="2019" name="Int. J. Syst. Evol. Microbiol.">
        <title>The Global Catalogue of Microorganisms (GCM) 10K type strain sequencing project: providing services to taxonomists for standard genome sequencing and annotation.</title>
        <authorList>
            <consortium name="The Broad Institute Genomics Platform"/>
            <consortium name="The Broad Institute Genome Sequencing Center for Infectious Disease"/>
            <person name="Wu L."/>
            <person name="Ma J."/>
        </authorList>
    </citation>
    <scope>NUCLEOTIDE SEQUENCE [LARGE SCALE GENOMIC DNA]</scope>
    <source>
        <strain evidence="2">CCUG 61696</strain>
    </source>
</reference>